<comment type="similarity">
    <text evidence="1 4">Belongs to the D-isomer specific 2-hydroxyacid dehydrogenase family.</text>
</comment>
<dbReference type="EMBL" id="JAHLQF010000001">
    <property type="protein sequence ID" value="MBU5483126.1"/>
    <property type="molecule type" value="Genomic_DNA"/>
</dbReference>
<organism evidence="7 8">
    <name type="scientific">Clostridium mobile</name>
    <dbReference type="NCBI Taxonomy" id="2841512"/>
    <lineage>
        <taxon>Bacteria</taxon>
        <taxon>Bacillati</taxon>
        <taxon>Bacillota</taxon>
        <taxon>Clostridia</taxon>
        <taxon>Eubacteriales</taxon>
        <taxon>Clostridiaceae</taxon>
        <taxon>Clostridium</taxon>
    </lineage>
</organism>
<dbReference type="InterPro" id="IPR006139">
    <property type="entry name" value="D-isomer_2_OHA_DH_cat_dom"/>
</dbReference>
<dbReference type="Pfam" id="PF02826">
    <property type="entry name" value="2-Hacid_dh_C"/>
    <property type="match status" value="1"/>
</dbReference>
<feature type="domain" description="D-isomer specific 2-hydroxyacid dehydrogenase NAD-binding" evidence="6">
    <location>
        <begin position="111"/>
        <end position="296"/>
    </location>
</feature>
<evidence type="ECO:0000256" key="3">
    <source>
        <dbReference type="ARBA" id="ARBA00023027"/>
    </source>
</evidence>
<dbReference type="InterPro" id="IPR058205">
    <property type="entry name" value="D-LDH-like"/>
</dbReference>
<keyword evidence="8" id="KW-1185">Reference proteome</keyword>
<evidence type="ECO:0000313" key="7">
    <source>
        <dbReference type="EMBL" id="MBU5483126.1"/>
    </source>
</evidence>
<accession>A0ABS6ED51</accession>
<evidence type="ECO:0000259" key="5">
    <source>
        <dbReference type="Pfam" id="PF00389"/>
    </source>
</evidence>
<sequence>MKVIAYAVRPDEIASFEEYSKIYNHNVTLIKESFGPHNAHLAEGFYGVSILGNCKANKEGIEAIAKLGVKYLASRSAGVNNIDLETAKKYDIKVSNVPAYSPNAVSEFAVGITLCVLRNIQQAIRRVDVQNFGLSGLMGSELRNKTIGFIGTGRIGLATIKAFSGFSGKLIGYDLYENEEAKKYIEYKNLDELFAKSDIISLHCPLTPENYHLINKESIAKMKDGVIIVNTARGGLMNAEDLIGGLESGKIGGLATDVYENEVGIFHSDHRNSILEDDVLVRLLKFPNVLFTPHYAFYTDEAVDNMVEYSLESLSEFEKTGKSKNEVK</sequence>
<evidence type="ECO:0000259" key="6">
    <source>
        <dbReference type="Pfam" id="PF02826"/>
    </source>
</evidence>
<dbReference type="PANTHER" id="PTHR43026">
    <property type="entry name" value="2-HYDROXYACID DEHYDROGENASE HOMOLOG 1-RELATED"/>
    <property type="match status" value="1"/>
</dbReference>
<keyword evidence="2 4" id="KW-0560">Oxidoreductase</keyword>
<reference evidence="7 8" key="1">
    <citation type="submission" date="2021-06" db="EMBL/GenBank/DDBJ databases">
        <authorList>
            <person name="Sun Q."/>
            <person name="Li D."/>
        </authorList>
    </citation>
    <scope>NUCLEOTIDE SEQUENCE [LARGE SCALE GENOMIC DNA]</scope>
    <source>
        <strain evidence="7 8">MSJ-11</strain>
    </source>
</reference>
<evidence type="ECO:0000256" key="2">
    <source>
        <dbReference type="ARBA" id="ARBA00023002"/>
    </source>
</evidence>
<dbReference type="InterPro" id="IPR006140">
    <property type="entry name" value="D-isomer_DH_NAD-bd"/>
</dbReference>
<evidence type="ECO:0000256" key="4">
    <source>
        <dbReference type="RuleBase" id="RU003719"/>
    </source>
</evidence>
<name>A0ABS6ED51_9CLOT</name>
<dbReference type="Proteomes" id="UP000726170">
    <property type="component" value="Unassembled WGS sequence"/>
</dbReference>
<keyword evidence="3" id="KW-0520">NAD</keyword>
<gene>
    <name evidence="7" type="ORF">KQI86_02230</name>
</gene>
<dbReference type="Pfam" id="PF00389">
    <property type="entry name" value="2-Hacid_dh"/>
    <property type="match status" value="1"/>
</dbReference>
<evidence type="ECO:0000256" key="1">
    <source>
        <dbReference type="ARBA" id="ARBA00005854"/>
    </source>
</evidence>
<proteinExistence type="inferred from homology"/>
<protein>
    <submittedName>
        <fullName evidence="7">Lactate dehydrogenase</fullName>
    </submittedName>
</protein>
<dbReference type="PROSITE" id="PS00671">
    <property type="entry name" value="D_2_HYDROXYACID_DH_3"/>
    <property type="match status" value="1"/>
</dbReference>
<dbReference type="RefSeq" id="WP_216437528.1">
    <property type="nucleotide sequence ID" value="NZ_JAHLQF010000001.1"/>
</dbReference>
<dbReference type="PROSITE" id="PS00670">
    <property type="entry name" value="D_2_HYDROXYACID_DH_2"/>
    <property type="match status" value="1"/>
</dbReference>
<dbReference type="PANTHER" id="PTHR43026:SF1">
    <property type="entry name" value="2-HYDROXYACID DEHYDROGENASE HOMOLOG 1-RELATED"/>
    <property type="match status" value="1"/>
</dbReference>
<dbReference type="InterPro" id="IPR029753">
    <property type="entry name" value="D-isomer_DH_CS"/>
</dbReference>
<feature type="domain" description="D-isomer specific 2-hydroxyacid dehydrogenase catalytic" evidence="5">
    <location>
        <begin position="6"/>
        <end position="328"/>
    </location>
</feature>
<evidence type="ECO:0000313" key="8">
    <source>
        <dbReference type="Proteomes" id="UP000726170"/>
    </source>
</evidence>
<dbReference type="CDD" id="cd12185">
    <property type="entry name" value="HGDH_LDH_like"/>
    <property type="match status" value="1"/>
</dbReference>
<comment type="caution">
    <text evidence="7">The sequence shown here is derived from an EMBL/GenBank/DDBJ whole genome shotgun (WGS) entry which is preliminary data.</text>
</comment>